<evidence type="ECO:0008006" key="4">
    <source>
        <dbReference type="Google" id="ProtNLM"/>
    </source>
</evidence>
<evidence type="ECO:0000313" key="2">
    <source>
        <dbReference type="EMBL" id="EWS71984.1"/>
    </source>
</evidence>
<dbReference type="KEGG" id="tet:TTHERM_000456809"/>
<dbReference type="GeneID" id="24439075"/>
<evidence type="ECO:0000256" key="1">
    <source>
        <dbReference type="SAM" id="MobiDB-lite"/>
    </source>
</evidence>
<name>W7XGG2_TETTS</name>
<feature type="compositionally biased region" description="Polar residues" evidence="1">
    <location>
        <begin position="147"/>
        <end position="156"/>
    </location>
</feature>
<feature type="region of interest" description="Disordered" evidence="1">
    <location>
        <begin position="223"/>
        <end position="244"/>
    </location>
</feature>
<dbReference type="InParanoid" id="W7XGG2"/>
<feature type="compositionally biased region" description="Polar residues" evidence="1">
    <location>
        <begin position="163"/>
        <end position="186"/>
    </location>
</feature>
<keyword evidence="3" id="KW-1185">Reference proteome</keyword>
<protein>
    <recommendedName>
        <fullName evidence="4">PH domain-containing protein</fullName>
    </recommendedName>
</protein>
<dbReference type="Proteomes" id="UP000009168">
    <property type="component" value="Unassembled WGS sequence"/>
</dbReference>
<dbReference type="EMBL" id="GG662464">
    <property type="protein sequence ID" value="EWS71984.1"/>
    <property type="molecule type" value="Genomic_DNA"/>
</dbReference>
<proteinExistence type="predicted"/>
<feature type="compositionally biased region" description="Basic residues" evidence="1">
    <location>
        <begin position="227"/>
        <end position="241"/>
    </location>
</feature>
<evidence type="ECO:0000313" key="3">
    <source>
        <dbReference type="Proteomes" id="UP000009168"/>
    </source>
</evidence>
<feature type="region of interest" description="Disordered" evidence="1">
    <location>
        <begin position="147"/>
        <end position="186"/>
    </location>
</feature>
<organism evidence="2 3">
    <name type="scientific">Tetrahymena thermophila (strain SB210)</name>
    <dbReference type="NCBI Taxonomy" id="312017"/>
    <lineage>
        <taxon>Eukaryota</taxon>
        <taxon>Sar</taxon>
        <taxon>Alveolata</taxon>
        <taxon>Ciliophora</taxon>
        <taxon>Intramacronucleata</taxon>
        <taxon>Oligohymenophorea</taxon>
        <taxon>Hymenostomatida</taxon>
        <taxon>Tetrahymenina</taxon>
        <taxon>Tetrahymenidae</taxon>
        <taxon>Tetrahymena</taxon>
    </lineage>
</organism>
<sequence>MESLWEKITDLDKLNYASQAEQPIVKSQFRIKRNALSSQKSSIQIHLYASLILFICASHPKAKISLTPEVQYQLNSESNQLIIHKNEKSFQLKLNDQDNMNKWAEALTKLGIAEKHSHSQQFSEQTAGRLLPSYAILPSDSLTHKLQQNSSTSKLQLSRREQLQQANSASSMHFHNDTPSSAHSHIINSDDENTITLSLCDTDSFSTSSKKVNCCQNQAQVNEQHKTGKKTNQRLNSKRRASQQENIYAAPETLKPSMEHFIINVNYLYRKACVNYFEYITSLRGLERIPEEQECCD</sequence>
<dbReference type="AlphaFoldDB" id="W7XGG2"/>
<dbReference type="RefSeq" id="XP_012655484.1">
    <property type="nucleotide sequence ID" value="XM_012800030.1"/>
</dbReference>
<gene>
    <name evidence="2" type="ORF">TTHERM_000456809</name>
</gene>
<reference evidence="3" key="1">
    <citation type="journal article" date="2006" name="PLoS Biol.">
        <title>Macronuclear genome sequence of the ciliate Tetrahymena thermophila, a model eukaryote.</title>
        <authorList>
            <person name="Eisen J.A."/>
            <person name="Coyne R.S."/>
            <person name="Wu M."/>
            <person name="Wu D."/>
            <person name="Thiagarajan M."/>
            <person name="Wortman J.R."/>
            <person name="Badger J.H."/>
            <person name="Ren Q."/>
            <person name="Amedeo P."/>
            <person name="Jones K.M."/>
            <person name="Tallon L.J."/>
            <person name="Delcher A.L."/>
            <person name="Salzberg S.L."/>
            <person name="Silva J.C."/>
            <person name="Haas B.J."/>
            <person name="Majoros W.H."/>
            <person name="Farzad M."/>
            <person name="Carlton J.M."/>
            <person name="Smith R.K. Jr."/>
            <person name="Garg J."/>
            <person name="Pearlman R.E."/>
            <person name="Karrer K.M."/>
            <person name="Sun L."/>
            <person name="Manning G."/>
            <person name="Elde N.C."/>
            <person name="Turkewitz A.P."/>
            <person name="Asai D.J."/>
            <person name="Wilkes D.E."/>
            <person name="Wang Y."/>
            <person name="Cai H."/>
            <person name="Collins K."/>
            <person name="Stewart B.A."/>
            <person name="Lee S.R."/>
            <person name="Wilamowska K."/>
            <person name="Weinberg Z."/>
            <person name="Ruzzo W.L."/>
            <person name="Wloga D."/>
            <person name="Gaertig J."/>
            <person name="Frankel J."/>
            <person name="Tsao C.-C."/>
            <person name="Gorovsky M.A."/>
            <person name="Keeling P.J."/>
            <person name="Waller R.F."/>
            <person name="Patron N.J."/>
            <person name="Cherry J.M."/>
            <person name="Stover N.A."/>
            <person name="Krieger C.J."/>
            <person name="del Toro C."/>
            <person name="Ryder H.F."/>
            <person name="Williamson S.C."/>
            <person name="Barbeau R.A."/>
            <person name="Hamilton E.P."/>
            <person name="Orias E."/>
        </authorList>
    </citation>
    <scope>NUCLEOTIDE SEQUENCE [LARGE SCALE GENOMIC DNA]</scope>
    <source>
        <strain evidence="3">SB210</strain>
    </source>
</reference>
<accession>W7XGG2</accession>